<dbReference type="CDD" id="cd08472">
    <property type="entry name" value="PBP2_CrgA_like_3"/>
    <property type="match status" value="1"/>
</dbReference>
<organism evidence="6 7">
    <name type="scientific">Pseudorhodoferax soli</name>
    <dbReference type="NCBI Taxonomy" id="545864"/>
    <lineage>
        <taxon>Bacteria</taxon>
        <taxon>Pseudomonadati</taxon>
        <taxon>Pseudomonadota</taxon>
        <taxon>Betaproteobacteria</taxon>
        <taxon>Burkholderiales</taxon>
        <taxon>Comamonadaceae</taxon>
    </lineage>
</organism>
<evidence type="ECO:0000259" key="5">
    <source>
        <dbReference type="PROSITE" id="PS50931"/>
    </source>
</evidence>
<dbReference type="InterPro" id="IPR000847">
    <property type="entry name" value="LysR_HTH_N"/>
</dbReference>
<dbReference type="PROSITE" id="PS50931">
    <property type="entry name" value="HTH_LYSR"/>
    <property type="match status" value="1"/>
</dbReference>
<dbReference type="EMBL" id="QPJK01000005">
    <property type="protein sequence ID" value="RCW70307.1"/>
    <property type="molecule type" value="Genomic_DNA"/>
</dbReference>
<evidence type="ECO:0000256" key="2">
    <source>
        <dbReference type="ARBA" id="ARBA00023015"/>
    </source>
</evidence>
<reference evidence="6 7" key="1">
    <citation type="submission" date="2018-07" db="EMBL/GenBank/DDBJ databases">
        <title>Genomic Encyclopedia of Type Strains, Phase IV (KMG-IV): sequencing the most valuable type-strain genomes for metagenomic binning, comparative biology and taxonomic classification.</title>
        <authorList>
            <person name="Goeker M."/>
        </authorList>
    </citation>
    <scope>NUCLEOTIDE SEQUENCE [LARGE SCALE GENOMIC DNA]</scope>
    <source>
        <strain evidence="6 7">DSM 21634</strain>
    </source>
</reference>
<dbReference type="InterPro" id="IPR036390">
    <property type="entry name" value="WH_DNA-bd_sf"/>
</dbReference>
<dbReference type="RefSeq" id="WP_114469259.1">
    <property type="nucleotide sequence ID" value="NZ_QPJK01000005.1"/>
</dbReference>
<proteinExistence type="inferred from homology"/>
<dbReference type="Pfam" id="PF03466">
    <property type="entry name" value="LysR_substrate"/>
    <property type="match status" value="1"/>
</dbReference>
<dbReference type="GO" id="GO:0043565">
    <property type="term" value="F:sequence-specific DNA binding"/>
    <property type="evidence" value="ECO:0007669"/>
    <property type="project" value="TreeGrafter"/>
</dbReference>
<comment type="caution">
    <text evidence="6">The sequence shown here is derived from an EMBL/GenBank/DDBJ whole genome shotgun (WGS) entry which is preliminary data.</text>
</comment>
<dbReference type="AlphaFoldDB" id="A0A368XUU2"/>
<evidence type="ECO:0000313" key="6">
    <source>
        <dbReference type="EMBL" id="RCW70307.1"/>
    </source>
</evidence>
<dbReference type="InterPro" id="IPR058163">
    <property type="entry name" value="LysR-type_TF_proteobact-type"/>
</dbReference>
<dbReference type="Gene3D" id="1.10.10.10">
    <property type="entry name" value="Winged helix-like DNA-binding domain superfamily/Winged helix DNA-binding domain"/>
    <property type="match status" value="1"/>
</dbReference>
<evidence type="ECO:0000313" key="7">
    <source>
        <dbReference type="Proteomes" id="UP000252884"/>
    </source>
</evidence>
<dbReference type="Proteomes" id="UP000252884">
    <property type="component" value="Unassembled WGS sequence"/>
</dbReference>
<evidence type="ECO:0000256" key="1">
    <source>
        <dbReference type="ARBA" id="ARBA00009437"/>
    </source>
</evidence>
<dbReference type="OrthoDB" id="9076738at2"/>
<dbReference type="Gene3D" id="3.40.190.290">
    <property type="match status" value="1"/>
</dbReference>
<keyword evidence="7" id="KW-1185">Reference proteome</keyword>
<gene>
    <name evidence="6" type="ORF">DES41_105249</name>
</gene>
<protein>
    <submittedName>
        <fullName evidence="6">LysR family transcriptional regulator</fullName>
    </submittedName>
</protein>
<dbReference type="PRINTS" id="PR00039">
    <property type="entry name" value="HTHLYSR"/>
</dbReference>
<dbReference type="PANTHER" id="PTHR30537">
    <property type="entry name" value="HTH-TYPE TRANSCRIPTIONAL REGULATOR"/>
    <property type="match status" value="1"/>
</dbReference>
<dbReference type="InterPro" id="IPR005119">
    <property type="entry name" value="LysR_subst-bd"/>
</dbReference>
<dbReference type="GO" id="GO:0006351">
    <property type="term" value="P:DNA-templated transcription"/>
    <property type="evidence" value="ECO:0007669"/>
    <property type="project" value="TreeGrafter"/>
</dbReference>
<comment type="similarity">
    <text evidence="1">Belongs to the LysR transcriptional regulatory family.</text>
</comment>
<evidence type="ECO:0000256" key="3">
    <source>
        <dbReference type="ARBA" id="ARBA00023125"/>
    </source>
</evidence>
<keyword evidence="3" id="KW-0238">DNA-binding</keyword>
<dbReference type="FunFam" id="1.10.10.10:FF:000001">
    <property type="entry name" value="LysR family transcriptional regulator"/>
    <property type="match status" value="1"/>
</dbReference>
<dbReference type="SUPFAM" id="SSF53850">
    <property type="entry name" value="Periplasmic binding protein-like II"/>
    <property type="match status" value="1"/>
</dbReference>
<accession>A0A368XUU2</accession>
<keyword evidence="4" id="KW-0804">Transcription</keyword>
<dbReference type="SUPFAM" id="SSF46785">
    <property type="entry name" value="Winged helix' DNA-binding domain"/>
    <property type="match status" value="1"/>
</dbReference>
<dbReference type="PANTHER" id="PTHR30537:SF17">
    <property type="entry name" value="LYSR-FAMILY REGULATORY PROTEIN"/>
    <property type="match status" value="1"/>
</dbReference>
<dbReference type="Pfam" id="PF00126">
    <property type="entry name" value="HTH_1"/>
    <property type="match status" value="1"/>
</dbReference>
<dbReference type="InterPro" id="IPR036388">
    <property type="entry name" value="WH-like_DNA-bd_sf"/>
</dbReference>
<dbReference type="GO" id="GO:0003700">
    <property type="term" value="F:DNA-binding transcription factor activity"/>
    <property type="evidence" value="ECO:0007669"/>
    <property type="project" value="InterPro"/>
</dbReference>
<sequence>MDRIVALRAFGRVVETGSFTKAADTLEVSKASVTRLVQQLEAHLGTKLLTRTTRKVTVTREGASYYDRTIALLRELEEVDVEVGVEQNIPKGRLRIEISAALGQRVLIPHLPKFQACYPDIHLDFGASDRRIDIVVDNVDCAIRAGAITDEFLVAKRIGHFEFATCASPDYLRRHGVPQHPNDLLQGHRTIGFTSARTGRVFSFDFSRAGERLEVEGHSTVSINELNAYVEAGAAGLGLVQTARFAQQPFIDAGTLVPVLTDWRSAGLAAHIVYAPNRYVSARLRVFIDWVAELFAQHPALAPRRSGGD</sequence>
<name>A0A368XUU2_9BURK</name>
<keyword evidence="2" id="KW-0805">Transcription regulation</keyword>
<feature type="domain" description="HTH lysR-type" evidence="5">
    <location>
        <begin position="1"/>
        <end position="59"/>
    </location>
</feature>
<evidence type="ECO:0000256" key="4">
    <source>
        <dbReference type="ARBA" id="ARBA00023163"/>
    </source>
</evidence>